<dbReference type="Proteomes" id="UP000184096">
    <property type="component" value="Chromosome I"/>
</dbReference>
<dbReference type="OrthoDB" id="8247660at2"/>
<dbReference type="RefSeq" id="WP_072825382.1">
    <property type="nucleotide sequence ID" value="NZ_LT670849.1"/>
</dbReference>
<dbReference type="PROSITE" id="PS51257">
    <property type="entry name" value="PROKAR_LIPOPROTEIN"/>
    <property type="match status" value="1"/>
</dbReference>
<keyword evidence="4" id="KW-1185">Reference proteome</keyword>
<name>A0A1M7UX79_9BRAD</name>
<proteinExistence type="predicted"/>
<dbReference type="EMBL" id="LT670849">
    <property type="protein sequence ID" value="SHN87579.1"/>
    <property type="molecule type" value="Genomic_DNA"/>
</dbReference>
<sequence length="177" mass="18427">MRRLKRLIAASVLVALSGAVGGCASQINSFDPMEWLDWLDTKKKLQGDRKPVFPEGVPGLEQGVPKSLYKGAQQDADQNAQQAAVPPPPPPETKPKKTGKSKQPAAATANADPSATPEEDATAAAPPAPKKKIVRQRTTAPPPDQPADAQSGAPQAQPTQQSGAAFPAPLPGGTFTR</sequence>
<evidence type="ECO:0000313" key="4">
    <source>
        <dbReference type="Proteomes" id="UP000184096"/>
    </source>
</evidence>
<keyword evidence="2" id="KW-0732">Signal</keyword>
<protein>
    <submittedName>
        <fullName evidence="3">Uncharacterized protein</fullName>
    </submittedName>
</protein>
<evidence type="ECO:0000256" key="2">
    <source>
        <dbReference type="SAM" id="SignalP"/>
    </source>
</evidence>
<organism evidence="3 4">
    <name type="scientific">Bradyrhizobium erythrophlei</name>
    <dbReference type="NCBI Taxonomy" id="1437360"/>
    <lineage>
        <taxon>Bacteria</taxon>
        <taxon>Pseudomonadati</taxon>
        <taxon>Pseudomonadota</taxon>
        <taxon>Alphaproteobacteria</taxon>
        <taxon>Hyphomicrobiales</taxon>
        <taxon>Nitrobacteraceae</taxon>
        <taxon>Bradyrhizobium</taxon>
    </lineage>
</organism>
<reference evidence="4" key="1">
    <citation type="submission" date="2016-11" db="EMBL/GenBank/DDBJ databases">
        <authorList>
            <person name="Varghese N."/>
            <person name="Submissions S."/>
        </authorList>
    </citation>
    <scope>NUCLEOTIDE SEQUENCE [LARGE SCALE GENOMIC DNA]</scope>
    <source>
        <strain evidence="4">GAS401</strain>
    </source>
</reference>
<feature type="region of interest" description="Disordered" evidence="1">
    <location>
        <begin position="48"/>
        <end position="177"/>
    </location>
</feature>
<feature type="chain" id="PRO_5011980401" evidence="2">
    <location>
        <begin position="25"/>
        <end position="177"/>
    </location>
</feature>
<feature type="compositionally biased region" description="Low complexity" evidence="1">
    <location>
        <begin position="146"/>
        <end position="158"/>
    </location>
</feature>
<feature type="compositionally biased region" description="Low complexity" evidence="1">
    <location>
        <begin position="101"/>
        <end position="116"/>
    </location>
</feature>
<accession>A0A1M7UX79</accession>
<dbReference type="AlphaFoldDB" id="A0A1M7UX79"/>
<gene>
    <name evidence="3" type="ORF">SAMN05444170_7258</name>
</gene>
<feature type="signal peptide" evidence="2">
    <location>
        <begin position="1"/>
        <end position="24"/>
    </location>
</feature>
<feature type="compositionally biased region" description="Low complexity" evidence="1">
    <location>
        <begin position="70"/>
        <end position="84"/>
    </location>
</feature>
<evidence type="ECO:0000256" key="1">
    <source>
        <dbReference type="SAM" id="MobiDB-lite"/>
    </source>
</evidence>
<evidence type="ECO:0000313" key="3">
    <source>
        <dbReference type="EMBL" id="SHN87579.1"/>
    </source>
</evidence>